<dbReference type="EMBL" id="SJPW01000006">
    <property type="protein sequence ID" value="TWU48697.1"/>
    <property type="molecule type" value="Genomic_DNA"/>
</dbReference>
<keyword evidence="1" id="KW-0472">Membrane</keyword>
<comment type="caution">
    <text evidence="2">The sequence shown here is derived from an EMBL/GenBank/DDBJ whole genome shotgun (WGS) entry which is preliminary data.</text>
</comment>
<sequence precursor="true">MNSPPSHRESSRDQARQRFLTPTTTTAMWWLRWVVLIQCIGVVGRYLLSSVETESDIYGWLYFDLHWPESLCQGIDDFGMVLTLVAAVVIGVAGWCRSKCDPVSIVASIAHWSDQVALVWVAVWMLALSLAHMIRASVYGELALAEHAVRYAAPIALLMLSWRPVSMGHPVGEPSSLLKKGSDPLRRFEFTMLQQRLQRVRPLFQQAASRGRGKMALSVLVLAAAATFLAHGYKAMECYAPFTDLILLSDLQWTGFGFSQSTAERALVAIGVLDAIVAIALVVFRFRIAAAYMAIWGWVTAASRMSALGLDAWPETVLRAANGGVPFVILLLLVAQLAAQQHSAQQNSAQFESE</sequence>
<protein>
    <submittedName>
        <fullName evidence="2">Uncharacterized protein</fullName>
    </submittedName>
</protein>
<gene>
    <name evidence="2" type="ORF">Poly51_45980</name>
</gene>
<accession>A0A5C6EKR5</accession>
<evidence type="ECO:0000313" key="2">
    <source>
        <dbReference type="EMBL" id="TWU48697.1"/>
    </source>
</evidence>
<dbReference type="Proteomes" id="UP000318288">
    <property type="component" value="Unassembled WGS sequence"/>
</dbReference>
<evidence type="ECO:0000256" key="1">
    <source>
        <dbReference type="SAM" id="Phobius"/>
    </source>
</evidence>
<organism evidence="2 3">
    <name type="scientific">Rubripirellula tenax</name>
    <dbReference type="NCBI Taxonomy" id="2528015"/>
    <lineage>
        <taxon>Bacteria</taxon>
        <taxon>Pseudomonadati</taxon>
        <taxon>Planctomycetota</taxon>
        <taxon>Planctomycetia</taxon>
        <taxon>Pirellulales</taxon>
        <taxon>Pirellulaceae</taxon>
        <taxon>Rubripirellula</taxon>
    </lineage>
</organism>
<feature type="transmembrane region" description="Helical" evidence="1">
    <location>
        <begin position="215"/>
        <end position="233"/>
    </location>
</feature>
<proteinExistence type="predicted"/>
<keyword evidence="1" id="KW-1133">Transmembrane helix</keyword>
<feature type="transmembrane region" description="Helical" evidence="1">
    <location>
        <begin position="78"/>
        <end position="96"/>
    </location>
</feature>
<feature type="transmembrane region" description="Helical" evidence="1">
    <location>
        <begin position="266"/>
        <end position="284"/>
    </location>
</feature>
<feature type="transmembrane region" description="Helical" evidence="1">
    <location>
        <begin position="117"/>
        <end position="136"/>
    </location>
</feature>
<keyword evidence="1" id="KW-0812">Transmembrane</keyword>
<keyword evidence="3" id="KW-1185">Reference proteome</keyword>
<feature type="transmembrane region" description="Helical" evidence="1">
    <location>
        <begin position="29"/>
        <end position="48"/>
    </location>
</feature>
<name>A0A5C6EKR5_9BACT</name>
<dbReference type="RefSeq" id="WP_186775719.1">
    <property type="nucleotide sequence ID" value="NZ_SJPW01000006.1"/>
</dbReference>
<reference evidence="2 3" key="1">
    <citation type="submission" date="2019-02" db="EMBL/GenBank/DDBJ databases">
        <title>Deep-cultivation of Planctomycetes and their phenomic and genomic characterization uncovers novel biology.</title>
        <authorList>
            <person name="Wiegand S."/>
            <person name="Jogler M."/>
            <person name="Boedeker C."/>
            <person name="Pinto D."/>
            <person name="Vollmers J."/>
            <person name="Rivas-Marin E."/>
            <person name="Kohn T."/>
            <person name="Peeters S.H."/>
            <person name="Heuer A."/>
            <person name="Rast P."/>
            <person name="Oberbeckmann S."/>
            <person name="Bunk B."/>
            <person name="Jeske O."/>
            <person name="Meyerdierks A."/>
            <person name="Storesund J.E."/>
            <person name="Kallscheuer N."/>
            <person name="Luecker S."/>
            <person name="Lage O.M."/>
            <person name="Pohl T."/>
            <person name="Merkel B.J."/>
            <person name="Hornburger P."/>
            <person name="Mueller R.-W."/>
            <person name="Bruemmer F."/>
            <person name="Labrenz M."/>
            <person name="Spormann A.M."/>
            <person name="Op Den Camp H."/>
            <person name="Overmann J."/>
            <person name="Amann R."/>
            <person name="Jetten M.S.M."/>
            <person name="Mascher T."/>
            <person name="Medema M.H."/>
            <person name="Devos D.P."/>
            <person name="Kaster A.-K."/>
            <person name="Ovreas L."/>
            <person name="Rohde M."/>
            <person name="Galperin M.Y."/>
            <person name="Jogler C."/>
        </authorList>
    </citation>
    <scope>NUCLEOTIDE SEQUENCE [LARGE SCALE GENOMIC DNA]</scope>
    <source>
        <strain evidence="2 3">Poly51</strain>
    </source>
</reference>
<dbReference type="AlphaFoldDB" id="A0A5C6EKR5"/>
<evidence type="ECO:0000313" key="3">
    <source>
        <dbReference type="Proteomes" id="UP000318288"/>
    </source>
</evidence>